<dbReference type="InterPro" id="IPR002172">
    <property type="entry name" value="LDrepeatLR_classA_rpt"/>
</dbReference>
<feature type="transmembrane region" description="Helical" evidence="4">
    <location>
        <begin position="116"/>
        <end position="137"/>
    </location>
</feature>
<dbReference type="Gene3D" id="4.10.400.10">
    <property type="entry name" value="Low-density Lipoprotein Receptor"/>
    <property type="match status" value="1"/>
</dbReference>
<feature type="disulfide bond" evidence="2">
    <location>
        <begin position="53"/>
        <end position="65"/>
    </location>
</feature>
<evidence type="ECO:0000256" key="2">
    <source>
        <dbReference type="PROSITE-ProRule" id="PRU00124"/>
    </source>
</evidence>
<dbReference type="AlphaFoldDB" id="A0A9D4E346"/>
<keyword evidence="4" id="KW-0472">Membrane</keyword>
<evidence type="ECO:0000313" key="5">
    <source>
        <dbReference type="EMBL" id="KAH3771224.1"/>
    </source>
</evidence>
<dbReference type="EMBL" id="JAIWYP010000009">
    <property type="protein sequence ID" value="KAH3771224.1"/>
    <property type="molecule type" value="Genomic_DNA"/>
</dbReference>
<dbReference type="InterPro" id="IPR036055">
    <property type="entry name" value="LDL_receptor-like_sf"/>
</dbReference>
<protein>
    <submittedName>
        <fullName evidence="5">Uncharacterized protein</fullName>
    </submittedName>
</protein>
<feature type="compositionally biased region" description="Polar residues" evidence="3">
    <location>
        <begin position="187"/>
        <end position="198"/>
    </location>
</feature>
<keyword evidence="4" id="KW-0812">Transmembrane</keyword>
<reference evidence="5" key="2">
    <citation type="submission" date="2020-11" db="EMBL/GenBank/DDBJ databases">
        <authorList>
            <person name="McCartney M.A."/>
            <person name="Auch B."/>
            <person name="Kono T."/>
            <person name="Mallez S."/>
            <person name="Becker A."/>
            <person name="Gohl D.M."/>
            <person name="Silverstein K.A.T."/>
            <person name="Koren S."/>
            <person name="Bechman K.B."/>
            <person name="Herman A."/>
            <person name="Abrahante J.E."/>
            <person name="Garbe J."/>
        </authorList>
    </citation>
    <scope>NUCLEOTIDE SEQUENCE</scope>
    <source>
        <strain evidence="5">Duluth1</strain>
        <tissue evidence="5">Whole animal</tissue>
    </source>
</reference>
<feature type="disulfide bond" evidence="2">
    <location>
        <begin position="60"/>
        <end position="78"/>
    </location>
</feature>
<evidence type="ECO:0000256" key="1">
    <source>
        <dbReference type="ARBA" id="ARBA00023157"/>
    </source>
</evidence>
<comment type="caution">
    <text evidence="5">The sequence shown here is derived from an EMBL/GenBank/DDBJ whole genome shotgun (WGS) entry which is preliminary data.</text>
</comment>
<evidence type="ECO:0000256" key="3">
    <source>
        <dbReference type="SAM" id="MobiDB-lite"/>
    </source>
</evidence>
<name>A0A9D4E346_DREPO</name>
<feature type="region of interest" description="Disordered" evidence="3">
    <location>
        <begin position="187"/>
        <end position="214"/>
    </location>
</feature>
<organism evidence="5 6">
    <name type="scientific">Dreissena polymorpha</name>
    <name type="common">Zebra mussel</name>
    <name type="synonym">Mytilus polymorpha</name>
    <dbReference type="NCBI Taxonomy" id="45954"/>
    <lineage>
        <taxon>Eukaryota</taxon>
        <taxon>Metazoa</taxon>
        <taxon>Spiralia</taxon>
        <taxon>Lophotrochozoa</taxon>
        <taxon>Mollusca</taxon>
        <taxon>Bivalvia</taxon>
        <taxon>Autobranchia</taxon>
        <taxon>Heteroconchia</taxon>
        <taxon>Euheterodonta</taxon>
        <taxon>Imparidentia</taxon>
        <taxon>Neoheterodontei</taxon>
        <taxon>Myida</taxon>
        <taxon>Dreissenoidea</taxon>
        <taxon>Dreissenidae</taxon>
        <taxon>Dreissena</taxon>
    </lineage>
</organism>
<evidence type="ECO:0000256" key="4">
    <source>
        <dbReference type="SAM" id="Phobius"/>
    </source>
</evidence>
<dbReference type="Proteomes" id="UP000828390">
    <property type="component" value="Unassembled WGS sequence"/>
</dbReference>
<comment type="caution">
    <text evidence="2">Lacks conserved residue(s) required for the propagation of feature annotation.</text>
</comment>
<proteinExistence type="predicted"/>
<dbReference type="SUPFAM" id="SSF57424">
    <property type="entry name" value="LDL receptor-like module"/>
    <property type="match status" value="1"/>
</dbReference>
<sequence length="214" mass="23535">MVCRKNFCDNVSSSNVYTENGDVTIKYISNKEYSYSFDSFILVVTQFSISGTCPSWGYLCDNGRCIDANLKCKGYNPCGDNSVCLIQHICSDWDVTTSSDKFGSCESEGNGANVDLFIRAGIGVVVFTIVIVTSVICRLKRAGTPSWQTRTPAQPGSTAPPMQDAIPNIEQFNQGFSHELRGIQVQQTTENVPQSTPVHDQLPPPYDPEWAPKT</sequence>
<keyword evidence="4" id="KW-1133">Transmembrane helix</keyword>
<accession>A0A9D4E346</accession>
<gene>
    <name evidence="5" type="ORF">DPMN_172533</name>
</gene>
<dbReference type="CDD" id="cd00112">
    <property type="entry name" value="LDLa"/>
    <property type="match status" value="1"/>
</dbReference>
<keyword evidence="1 2" id="KW-1015">Disulfide bond</keyword>
<reference evidence="5" key="1">
    <citation type="journal article" date="2019" name="bioRxiv">
        <title>The Genome of the Zebra Mussel, Dreissena polymorpha: A Resource for Invasive Species Research.</title>
        <authorList>
            <person name="McCartney M.A."/>
            <person name="Auch B."/>
            <person name="Kono T."/>
            <person name="Mallez S."/>
            <person name="Zhang Y."/>
            <person name="Obille A."/>
            <person name="Becker A."/>
            <person name="Abrahante J.E."/>
            <person name="Garbe J."/>
            <person name="Badalamenti J.P."/>
            <person name="Herman A."/>
            <person name="Mangelson H."/>
            <person name="Liachko I."/>
            <person name="Sullivan S."/>
            <person name="Sone E.D."/>
            <person name="Koren S."/>
            <person name="Silverstein K.A.T."/>
            <person name="Beckman K.B."/>
            <person name="Gohl D.M."/>
        </authorList>
    </citation>
    <scope>NUCLEOTIDE SEQUENCE</scope>
    <source>
        <strain evidence="5">Duluth1</strain>
        <tissue evidence="5">Whole animal</tissue>
    </source>
</reference>
<dbReference type="PROSITE" id="PS50068">
    <property type="entry name" value="LDLRA_2"/>
    <property type="match status" value="1"/>
</dbReference>
<evidence type="ECO:0000313" key="6">
    <source>
        <dbReference type="Proteomes" id="UP000828390"/>
    </source>
</evidence>
<keyword evidence="6" id="KW-1185">Reference proteome</keyword>